<keyword evidence="4" id="KW-0853">WD repeat</keyword>
<evidence type="ECO:0000259" key="8">
    <source>
        <dbReference type="Pfam" id="PF23769"/>
    </source>
</evidence>
<accession>A0AAD8E310</accession>
<dbReference type="SMART" id="SM00320">
    <property type="entry name" value="WD40"/>
    <property type="match status" value="4"/>
</dbReference>
<organism evidence="9 10">
    <name type="scientific">Diploptera punctata</name>
    <name type="common">Pacific beetle cockroach</name>
    <dbReference type="NCBI Taxonomy" id="6984"/>
    <lineage>
        <taxon>Eukaryota</taxon>
        <taxon>Metazoa</taxon>
        <taxon>Ecdysozoa</taxon>
        <taxon>Arthropoda</taxon>
        <taxon>Hexapoda</taxon>
        <taxon>Insecta</taxon>
        <taxon>Pterygota</taxon>
        <taxon>Neoptera</taxon>
        <taxon>Polyneoptera</taxon>
        <taxon>Dictyoptera</taxon>
        <taxon>Blattodea</taxon>
        <taxon>Blaberoidea</taxon>
        <taxon>Blaberidae</taxon>
        <taxon>Diplopterinae</taxon>
        <taxon>Diploptera</taxon>
    </lineage>
</organism>
<dbReference type="InterPro" id="IPR053826">
    <property type="entry name" value="WDR75"/>
</dbReference>
<dbReference type="Pfam" id="PF23769">
    <property type="entry name" value="Beta-prop_WDR75_2nd"/>
    <property type="match status" value="1"/>
</dbReference>
<feature type="domain" description="WD repeat-containing protein 75 second beta-propeller" evidence="8">
    <location>
        <begin position="320"/>
        <end position="522"/>
    </location>
</feature>
<sequence length="523" mass="59027">TLYLVWDSVIRAYSVKTGELAGEYEGLKSKAVGIKIHPTNPNAIVSCSEKGKLIQWDWRLKIPGKVVDLEFGNGKDGTVTDFLLLPASTAEDDINKCKVCVVWKNKDMDYSQVSVCCSQQGSFLRKLHFRLNDRRSLAVGGKSGEQYLAGIYKNRLQFCDTTDWKMCDMQYIGSGRTFTCVACHPEERYIATGDNTGRILLWWNILCSEKPTYTIYHWHTLPCDSVVFSHAGSSFYSGAAECVLVKWCLDSRSDKSFLPRLGAPICHLAMAPENKYLAICTTDNGIRIVNPQLNLCSTIQHFTWSVEERHGLPLFPAGIVHDPRTKSLVLNGRTGHIQIYSPHCRLDISGMNYVTQERNAVIINTEVIRIALSSDGRWLATVEHRDDQETFAENRLKFWQFDQRKQIFSLNTAVELPYNGKVMAIAFQPSQDPLQQLVVTTNSNFKFHTWCLTESTSIYKKDTLVWKCESMGYYRNLPAGDLSFSMDGSLVAVAFGPTLTVWVTETNELKCSLTPCKTDGHIK</sequence>
<reference evidence="9" key="2">
    <citation type="submission" date="2023-05" db="EMBL/GenBank/DDBJ databases">
        <authorList>
            <person name="Fouks B."/>
        </authorList>
    </citation>
    <scope>NUCLEOTIDE SEQUENCE</scope>
    <source>
        <strain evidence="9">Stay&amp;Tobe</strain>
        <tissue evidence="9">Testes</tissue>
    </source>
</reference>
<evidence type="ECO:0000256" key="3">
    <source>
        <dbReference type="ARBA" id="ARBA00022552"/>
    </source>
</evidence>
<evidence type="ECO:0000313" key="9">
    <source>
        <dbReference type="EMBL" id="KAJ9575440.1"/>
    </source>
</evidence>
<evidence type="ECO:0000313" key="10">
    <source>
        <dbReference type="Proteomes" id="UP001233999"/>
    </source>
</evidence>
<dbReference type="GO" id="GO:0032040">
    <property type="term" value="C:small-subunit processome"/>
    <property type="evidence" value="ECO:0007669"/>
    <property type="project" value="InterPro"/>
</dbReference>
<protein>
    <recommendedName>
        <fullName evidence="8">WD repeat-containing protein 75 second beta-propeller domain-containing protein</fullName>
    </recommendedName>
</protein>
<proteinExistence type="predicted"/>
<dbReference type="SUPFAM" id="SSF50978">
    <property type="entry name" value="WD40 repeat-like"/>
    <property type="match status" value="2"/>
</dbReference>
<dbReference type="InterPro" id="IPR036322">
    <property type="entry name" value="WD40_repeat_dom_sf"/>
</dbReference>
<dbReference type="GO" id="GO:2000234">
    <property type="term" value="P:positive regulation of rRNA processing"/>
    <property type="evidence" value="ECO:0007669"/>
    <property type="project" value="TreeGrafter"/>
</dbReference>
<dbReference type="PANTHER" id="PTHR44215">
    <property type="entry name" value="WD REPEAT-CONTAINING PROTEIN 75"/>
    <property type="match status" value="1"/>
</dbReference>
<keyword evidence="6" id="KW-0804">Transcription</keyword>
<evidence type="ECO:0000256" key="4">
    <source>
        <dbReference type="ARBA" id="ARBA00022574"/>
    </source>
</evidence>
<dbReference type="PANTHER" id="PTHR44215:SF1">
    <property type="entry name" value="WD REPEAT-CONTAINING PROTEIN 75"/>
    <property type="match status" value="1"/>
</dbReference>
<name>A0AAD8E310_DIPPU</name>
<feature type="non-terminal residue" evidence="9">
    <location>
        <position position="1"/>
    </location>
</feature>
<dbReference type="GO" id="GO:0003723">
    <property type="term" value="F:RNA binding"/>
    <property type="evidence" value="ECO:0007669"/>
    <property type="project" value="InterPro"/>
</dbReference>
<evidence type="ECO:0000256" key="5">
    <source>
        <dbReference type="ARBA" id="ARBA00022737"/>
    </source>
</evidence>
<keyword evidence="10" id="KW-1185">Reference proteome</keyword>
<evidence type="ECO:0000256" key="7">
    <source>
        <dbReference type="ARBA" id="ARBA00023242"/>
    </source>
</evidence>
<gene>
    <name evidence="9" type="ORF">L9F63_007691</name>
</gene>
<dbReference type="Proteomes" id="UP001233999">
    <property type="component" value="Unassembled WGS sequence"/>
</dbReference>
<evidence type="ECO:0000256" key="1">
    <source>
        <dbReference type="ARBA" id="ARBA00004604"/>
    </source>
</evidence>
<dbReference type="EMBL" id="JASPKZ010009838">
    <property type="protein sequence ID" value="KAJ9575440.1"/>
    <property type="molecule type" value="Genomic_DNA"/>
</dbReference>
<reference evidence="9" key="1">
    <citation type="journal article" date="2023" name="IScience">
        <title>Live-bearing cockroach genome reveals convergent evolutionary mechanisms linked to viviparity in insects and beyond.</title>
        <authorList>
            <person name="Fouks B."/>
            <person name="Harrison M.C."/>
            <person name="Mikhailova A.A."/>
            <person name="Marchal E."/>
            <person name="English S."/>
            <person name="Carruthers M."/>
            <person name="Jennings E.C."/>
            <person name="Chiamaka E.L."/>
            <person name="Frigard R.A."/>
            <person name="Pippel M."/>
            <person name="Attardo G.M."/>
            <person name="Benoit J.B."/>
            <person name="Bornberg-Bauer E."/>
            <person name="Tobe S.S."/>
        </authorList>
    </citation>
    <scope>NUCLEOTIDE SEQUENCE</scope>
    <source>
        <strain evidence="9">Stay&amp;Tobe</strain>
    </source>
</reference>
<dbReference type="Gene3D" id="2.130.10.10">
    <property type="entry name" value="YVTN repeat-like/Quinoprotein amine dehydrogenase"/>
    <property type="match status" value="3"/>
</dbReference>
<dbReference type="AlphaFoldDB" id="A0AAD8E310"/>
<keyword evidence="2" id="KW-0690">Ribosome biogenesis</keyword>
<dbReference type="GO" id="GO:0006364">
    <property type="term" value="P:rRNA processing"/>
    <property type="evidence" value="ECO:0007669"/>
    <property type="project" value="UniProtKB-KW"/>
</dbReference>
<keyword evidence="5" id="KW-0677">Repeat</keyword>
<keyword evidence="3" id="KW-0698">rRNA processing</keyword>
<evidence type="ECO:0000256" key="6">
    <source>
        <dbReference type="ARBA" id="ARBA00023163"/>
    </source>
</evidence>
<dbReference type="InterPro" id="IPR057644">
    <property type="entry name" value="Beta-prop_WDR75_2nd"/>
</dbReference>
<comment type="caution">
    <text evidence="9">The sequence shown here is derived from an EMBL/GenBank/DDBJ whole genome shotgun (WGS) entry which is preliminary data.</text>
</comment>
<dbReference type="GO" id="GO:0045943">
    <property type="term" value="P:positive regulation of transcription by RNA polymerase I"/>
    <property type="evidence" value="ECO:0007669"/>
    <property type="project" value="InterPro"/>
</dbReference>
<dbReference type="InterPro" id="IPR015943">
    <property type="entry name" value="WD40/YVTN_repeat-like_dom_sf"/>
</dbReference>
<evidence type="ECO:0000256" key="2">
    <source>
        <dbReference type="ARBA" id="ARBA00022517"/>
    </source>
</evidence>
<keyword evidence="7" id="KW-0539">Nucleus</keyword>
<comment type="subcellular location">
    <subcellularLocation>
        <location evidence="1">Nucleus</location>
        <location evidence="1">Nucleolus</location>
    </subcellularLocation>
</comment>
<dbReference type="Pfam" id="PF23869">
    <property type="entry name" value="Beta-prop_WDR75_1st"/>
    <property type="match status" value="1"/>
</dbReference>
<dbReference type="InterPro" id="IPR001680">
    <property type="entry name" value="WD40_rpt"/>
</dbReference>